<sequence length="76" mass="8070">MSKAGPDFASPDAAEAYNATEDSGMLDDVADHMMGTVLIDRRAFVDGQVANQSLAHSLRVSVGFGPVDDMWAARRG</sequence>
<gene>
    <name evidence="1" type="ORF">Trco_006526</name>
</gene>
<comment type="caution">
    <text evidence="1">The sequence shown here is derived from an EMBL/GenBank/DDBJ whole genome shotgun (WGS) entry which is preliminary data.</text>
</comment>
<protein>
    <submittedName>
        <fullName evidence="1">Uncharacterized protein</fullName>
    </submittedName>
</protein>
<dbReference type="Proteomes" id="UP000827724">
    <property type="component" value="Unassembled WGS sequence"/>
</dbReference>
<keyword evidence="2" id="KW-1185">Reference proteome</keyword>
<proteinExistence type="predicted"/>
<accession>A0A9P8TTT9</accession>
<dbReference type="AlphaFoldDB" id="A0A9P8TTT9"/>
<evidence type="ECO:0000313" key="2">
    <source>
        <dbReference type="Proteomes" id="UP000827724"/>
    </source>
</evidence>
<reference evidence="1" key="1">
    <citation type="submission" date="2021-08" db="EMBL/GenBank/DDBJ databases">
        <title>Chromosome-Level Trichoderma cornu-damae using Hi-C Data.</title>
        <authorList>
            <person name="Kim C.S."/>
        </authorList>
    </citation>
    <scope>NUCLEOTIDE SEQUENCE</scope>
    <source>
        <strain evidence="1">KA19-0412C</strain>
    </source>
</reference>
<name>A0A9P8TTT9_9HYPO</name>
<organism evidence="1 2">
    <name type="scientific">Trichoderma cornu-damae</name>
    <dbReference type="NCBI Taxonomy" id="654480"/>
    <lineage>
        <taxon>Eukaryota</taxon>
        <taxon>Fungi</taxon>
        <taxon>Dikarya</taxon>
        <taxon>Ascomycota</taxon>
        <taxon>Pezizomycotina</taxon>
        <taxon>Sordariomycetes</taxon>
        <taxon>Hypocreomycetidae</taxon>
        <taxon>Hypocreales</taxon>
        <taxon>Hypocreaceae</taxon>
        <taxon>Trichoderma</taxon>
    </lineage>
</organism>
<evidence type="ECO:0000313" key="1">
    <source>
        <dbReference type="EMBL" id="KAH6604819.1"/>
    </source>
</evidence>
<dbReference type="EMBL" id="JAIWOZ010000005">
    <property type="protein sequence ID" value="KAH6604819.1"/>
    <property type="molecule type" value="Genomic_DNA"/>
</dbReference>